<dbReference type="AlphaFoldDB" id="A0A7G2EMG9"/>
<accession>A0A7G2EMG9</accession>
<feature type="compositionally biased region" description="Polar residues" evidence="1">
    <location>
        <begin position="18"/>
        <end position="37"/>
    </location>
</feature>
<evidence type="ECO:0000256" key="1">
    <source>
        <dbReference type="SAM" id="MobiDB-lite"/>
    </source>
</evidence>
<feature type="region of interest" description="Disordered" evidence="1">
    <location>
        <begin position="1"/>
        <end position="68"/>
    </location>
</feature>
<gene>
    <name evidence="2" type="ORF">AT9943_LOCUS12403</name>
</gene>
<name>A0A7G2EMG9_ARATH</name>
<evidence type="ECO:0000313" key="3">
    <source>
        <dbReference type="Proteomes" id="UP000516314"/>
    </source>
</evidence>
<protein>
    <submittedName>
        <fullName evidence="2">(thale cress) hypothetical protein</fullName>
    </submittedName>
</protein>
<proteinExistence type="predicted"/>
<dbReference type="EMBL" id="LR881468">
    <property type="protein sequence ID" value="CAD5324513.1"/>
    <property type="molecule type" value="Genomic_DNA"/>
</dbReference>
<reference evidence="2 3" key="1">
    <citation type="submission" date="2020-09" db="EMBL/GenBank/DDBJ databases">
        <authorList>
            <person name="Ashkenazy H."/>
        </authorList>
    </citation>
    <scope>NUCLEOTIDE SEQUENCE [LARGE SCALE GENOMIC DNA]</scope>
    <source>
        <strain evidence="3">cv. Cdm-0</strain>
    </source>
</reference>
<evidence type="ECO:0000313" key="2">
    <source>
        <dbReference type="EMBL" id="CAD5324513.1"/>
    </source>
</evidence>
<organism evidence="2 3">
    <name type="scientific">Arabidopsis thaliana</name>
    <name type="common">Mouse-ear cress</name>
    <dbReference type="NCBI Taxonomy" id="3702"/>
    <lineage>
        <taxon>Eukaryota</taxon>
        <taxon>Viridiplantae</taxon>
        <taxon>Streptophyta</taxon>
        <taxon>Embryophyta</taxon>
        <taxon>Tracheophyta</taxon>
        <taxon>Spermatophyta</taxon>
        <taxon>Magnoliopsida</taxon>
        <taxon>eudicotyledons</taxon>
        <taxon>Gunneridae</taxon>
        <taxon>Pentapetalae</taxon>
        <taxon>rosids</taxon>
        <taxon>malvids</taxon>
        <taxon>Brassicales</taxon>
        <taxon>Brassicaceae</taxon>
        <taxon>Camelineae</taxon>
        <taxon>Arabidopsis</taxon>
    </lineage>
</organism>
<dbReference type="Proteomes" id="UP000516314">
    <property type="component" value="Chromosome 3"/>
</dbReference>
<sequence length="197" mass="22501">MNTTYVGEDSYVPLSTPEDAQNQTNQSTQGTINPPSNERSHSDHRSKRKRGASNIDNRTDLSKAFPERSNAITMAATEMSSVMTSDVTMAARRIHQNSEIEFGSTFYSDANNLLSNDEVARRWFIGIQENKFALLYLDQMIGRIPDLDFDIDWMQDNDHHPTLDDEDETVEQDMTGSRQHMEGFRDEIAMSLWNSSR</sequence>